<evidence type="ECO:0000313" key="2">
    <source>
        <dbReference type="Proteomes" id="UP001139366"/>
    </source>
</evidence>
<comment type="caution">
    <text evidence="1">The sequence shown here is derived from an EMBL/GenBank/DDBJ whole genome shotgun (WGS) entry which is preliminary data.</text>
</comment>
<name>A0A9X1HCL9_9FLAO</name>
<gene>
    <name evidence="1" type="ORF">K6T82_18090</name>
</gene>
<dbReference type="PROSITE" id="PS51257">
    <property type="entry name" value="PROKAR_LIPOPROTEIN"/>
    <property type="match status" value="1"/>
</dbReference>
<keyword evidence="2" id="KW-1185">Reference proteome</keyword>
<reference evidence="1 2" key="1">
    <citation type="journal article" date="2023" name="Antonie Van Leeuwenhoek">
        <title>Flavobacterium potami sp. nov., a multi-metal resistance genes harbouring bacterium isolated from shallow river silt.</title>
        <authorList>
            <person name="Li S."/>
            <person name="Mao S."/>
            <person name="Mu W."/>
            <person name="Guo B."/>
            <person name="Li C."/>
            <person name="Zhu Q."/>
            <person name="Hou X."/>
            <person name="Zhao Y."/>
            <person name="Wei S."/>
            <person name="Liu H."/>
            <person name="Liu A."/>
        </authorList>
    </citation>
    <scope>NUCLEOTIDE SEQUENCE [LARGE SCALE GENOMIC DNA]</scope>
    <source>
        <strain evidence="1 2">17A</strain>
    </source>
</reference>
<organism evidence="1 2">
    <name type="scientific">Flavobacterium potami</name>
    <dbReference type="NCBI Taxonomy" id="2872310"/>
    <lineage>
        <taxon>Bacteria</taxon>
        <taxon>Pseudomonadati</taxon>
        <taxon>Bacteroidota</taxon>
        <taxon>Flavobacteriia</taxon>
        <taxon>Flavobacteriales</taxon>
        <taxon>Flavobacteriaceae</taxon>
        <taxon>Flavobacterium</taxon>
    </lineage>
</organism>
<protein>
    <recommendedName>
        <fullName evidence="3">Lipoprotein</fullName>
    </recommendedName>
</protein>
<evidence type="ECO:0008006" key="3">
    <source>
        <dbReference type="Google" id="ProtNLM"/>
    </source>
</evidence>
<dbReference type="RefSeq" id="WP_223708744.1">
    <property type="nucleotide sequence ID" value="NZ_JAINUY010000006.1"/>
</dbReference>
<proteinExistence type="predicted"/>
<accession>A0A9X1HCL9</accession>
<sequence length="139" mass="16129">MPRKNLALIFFIFFASCSLTKVKDVQQEPLSEVTKIEFLDDGKPIIYIKKDTLEGIIIEYSKMLETKKDVKIGVGKKYLISLTRIDRNYRGTTSEYIIASSKGNEKVIWSRKDSLPLILYRANNINGLYINEELYLNKR</sequence>
<dbReference type="AlphaFoldDB" id="A0A9X1HCL9"/>
<dbReference type="Proteomes" id="UP001139366">
    <property type="component" value="Unassembled WGS sequence"/>
</dbReference>
<evidence type="ECO:0000313" key="1">
    <source>
        <dbReference type="EMBL" id="MBZ4036686.1"/>
    </source>
</evidence>
<dbReference type="EMBL" id="JAINUY010000006">
    <property type="protein sequence ID" value="MBZ4036686.1"/>
    <property type="molecule type" value="Genomic_DNA"/>
</dbReference>